<organism evidence="2 3">
    <name type="scientific">Liparis tanakae</name>
    <name type="common">Tanaka's snailfish</name>
    <dbReference type="NCBI Taxonomy" id="230148"/>
    <lineage>
        <taxon>Eukaryota</taxon>
        <taxon>Metazoa</taxon>
        <taxon>Chordata</taxon>
        <taxon>Craniata</taxon>
        <taxon>Vertebrata</taxon>
        <taxon>Euteleostomi</taxon>
        <taxon>Actinopterygii</taxon>
        <taxon>Neopterygii</taxon>
        <taxon>Teleostei</taxon>
        <taxon>Neoteleostei</taxon>
        <taxon>Acanthomorphata</taxon>
        <taxon>Eupercaria</taxon>
        <taxon>Perciformes</taxon>
        <taxon>Cottioidei</taxon>
        <taxon>Cottales</taxon>
        <taxon>Liparidae</taxon>
        <taxon>Liparis</taxon>
    </lineage>
</organism>
<comment type="caution">
    <text evidence="2">The sequence shown here is derived from an EMBL/GenBank/DDBJ whole genome shotgun (WGS) entry which is preliminary data.</text>
</comment>
<keyword evidence="1" id="KW-1133">Transmembrane helix</keyword>
<evidence type="ECO:0000313" key="2">
    <source>
        <dbReference type="EMBL" id="TNN35491.1"/>
    </source>
</evidence>
<keyword evidence="1" id="KW-0472">Membrane</keyword>
<keyword evidence="1" id="KW-0812">Transmembrane</keyword>
<name>A0A4Z2F3Z0_9TELE</name>
<proteinExistence type="predicted"/>
<sequence length="54" mass="5760">MNGASDVFQRPQPDSRSNGRMWLASVSLLGAVLLLFKAAGGKLKLPECSSCCFT</sequence>
<protein>
    <submittedName>
        <fullName evidence="2">Uncharacterized protein</fullName>
    </submittedName>
</protein>
<feature type="transmembrane region" description="Helical" evidence="1">
    <location>
        <begin position="20"/>
        <end position="36"/>
    </location>
</feature>
<reference evidence="2 3" key="1">
    <citation type="submission" date="2019-03" db="EMBL/GenBank/DDBJ databases">
        <title>First draft genome of Liparis tanakae, snailfish: a comprehensive survey of snailfish specific genes.</title>
        <authorList>
            <person name="Kim W."/>
            <person name="Song I."/>
            <person name="Jeong J.-H."/>
            <person name="Kim D."/>
            <person name="Kim S."/>
            <person name="Ryu S."/>
            <person name="Song J.Y."/>
            <person name="Lee S.K."/>
        </authorList>
    </citation>
    <scope>NUCLEOTIDE SEQUENCE [LARGE SCALE GENOMIC DNA]</scope>
    <source>
        <tissue evidence="2">Muscle</tissue>
    </source>
</reference>
<dbReference type="EMBL" id="SRLO01001760">
    <property type="protein sequence ID" value="TNN35491.1"/>
    <property type="molecule type" value="Genomic_DNA"/>
</dbReference>
<keyword evidence="3" id="KW-1185">Reference proteome</keyword>
<dbReference type="Proteomes" id="UP000314294">
    <property type="component" value="Unassembled WGS sequence"/>
</dbReference>
<accession>A0A4Z2F3Z0</accession>
<evidence type="ECO:0000313" key="3">
    <source>
        <dbReference type="Proteomes" id="UP000314294"/>
    </source>
</evidence>
<gene>
    <name evidence="2" type="ORF">EYF80_054350</name>
</gene>
<dbReference type="AlphaFoldDB" id="A0A4Z2F3Z0"/>
<evidence type="ECO:0000256" key="1">
    <source>
        <dbReference type="SAM" id="Phobius"/>
    </source>
</evidence>